<accession>A0A367LJ88</accession>
<evidence type="ECO:0000313" key="2">
    <source>
        <dbReference type="EMBL" id="RCI14485.1"/>
    </source>
</evidence>
<evidence type="ECO:0000256" key="1">
    <source>
        <dbReference type="SAM" id="MobiDB-lite"/>
    </source>
</evidence>
<proteinExistence type="predicted"/>
<name>A0A367LJ88_9HYPO</name>
<sequence length="140" mass="15296">MKGKDNEKKRKEKNHLRFVDWQLLPSVGRTDARAEDADGPPAQLAPSAGVSARTNGRTSLIRDNYAVAPYGFLTVTESHHDTSFVIEEKVPARSHTALPPPVGSVLKLVDNGHGVMGKAKVRLIAGWMASTETKSLLRDR</sequence>
<dbReference type="AlphaFoldDB" id="A0A367LJ88"/>
<dbReference type="EMBL" id="LKCN02000004">
    <property type="protein sequence ID" value="RCI14485.1"/>
    <property type="molecule type" value="Genomic_DNA"/>
</dbReference>
<comment type="caution">
    <text evidence="2">The sequence shown here is derived from an EMBL/GenBank/DDBJ whole genome shotgun (WGS) entry which is preliminary data.</text>
</comment>
<evidence type="ECO:0000313" key="3">
    <source>
        <dbReference type="Proteomes" id="UP000253664"/>
    </source>
</evidence>
<keyword evidence="3" id="KW-1185">Reference proteome</keyword>
<reference evidence="2 3" key="1">
    <citation type="journal article" date="2015" name="BMC Genomics">
        <title>Insights from the genome of Ophiocordyceps polyrhachis-furcata to pathogenicity and host specificity in insect fungi.</title>
        <authorList>
            <person name="Wichadakul D."/>
            <person name="Kobmoo N."/>
            <person name="Ingsriswang S."/>
            <person name="Tangphatsornruang S."/>
            <person name="Chantasingh D."/>
            <person name="Luangsa-ard J.J."/>
            <person name="Eurwilaichitr L."/>
        </authorList>
    </citation>
    <scope>NUCLEOTIDE SEQUENCE [LARGE SCALE GENOMIC DNA]</scope>
    <source>
        <strain evidence="2 3">BCC 54312</strain>
    </source>
</reference>
<feature type="region of interest" description="Disordered" evidence="1">
    <location>
        <begin position="30"/>
        <end position="51"/>
    </location>
</feature>
<gene>
    <name evidence="2" type="ORF">L249_6099</name>
</gene>
<protein>
    <submittedName>
        <fullName evidence="2">Uncharacterized protein</fullName>
    </submittedName>
</protein>
<organism evidence="2 3">
    <name type="scientific">Ophiocordyceps polyrhachis-furcata BCC 54312</name>
    <dbReference type="NCBI Taxonomy" id="1330021"/>
    <lineage>
        <taxon>Eukaryota</taxon>
        <taxon>Fungi</taxon>
        <taxon>Dikarya</taxon>
        <taxon>Ascomycota</taxon>
        <taxon>Pezizomycotina</taxon>
        <taxon>Sordariomycetes</taxon>
        <taxon>Hypocreomycetidae</taxon>
        <taxon>Hypocreales</taxon>
        <taxon>Ophiocordycipitaceae</taxon>
        <taxon>Ophiocordyceps</taxon>
    </lineage>
</organism>
<dbReference type="Proteomes" id="UP000253664">
    <property type="component" value="Unassembled WGS sequence"/>
</dbReference>